<evidence type="ECO:0000313" key="3">
    <source>
        <dbReference type="EMBL" id="OXA52486.1"/>
    </source>
</evidence>
<proteinExistence type="predicted"/>
<dbReference type="InterPro" id="IPR026321">
    <property type="entry name" value="CC134"/>
</dbReference>
<gene>
    <name evidence="3" type="ORF">Fcan01_12157</name>
</gene>
<feature type="compositionally biased region" description="Basic and acidic residues" evidence="1">
    <location>
        <begin position="218"/>
        <end position="230"/>
    </location>
</feature>
<feature type="transmembrane region" description="Helical" evidence="2">
    <location>
        <begin position="139"/>
        <end position="161"/>
    </location>
</feature>
<keyword evidence="2" id="KW-0472">Membrane</keyword>
<dbReference type="Pfam" id="PF15002">
    <property type="entry name" value="ERK-JNK_inhib"/>
    <property type="match status" value="1"/>
</dbReference>
<dbReference type="EMBL" id="LNIX01000006">
    <property type="protein sequence ID" value="OXA52486.1"/>
    <property type="molecule type" value="Genomic_DNA"/>
</dbReference>
<name>A0A226E7B8_FOLCA</name>
<reference evidence="3 4" key="1">
    <citation type="submission" date="2015-12" db="EMBL/GenBank/DDBJ databases">
        <title>The genome of Folsomia candida.</title>
        <authorList>
            <person name="Faddeeva A."/>
            <person name="Derks M.F."/>
            <person name="Anvar Y."/>
            <person name="Smit S."/>
            <person name="Van Straalen N."/>
            <person name="Roelofs D."/>
        </authorList>
    </citation>
    <scope>NUCLEOTIDE SEQUENCE [LARGE SCALE GENOMIC DNA]</scope>
    <source>
        <strain evidence="3 4">VU population</strain>
        <tissue evidence="3">Whole body</tissue>
    </source>
</reference>
<evidence type="ECO:0000256" key="1">
    <source>
        <dbReference type="SAM" id="MobiDB-lite"/>
    </source>
</evidence>
<protein>
    <submittedName>
        <fullName evidence="3">Uncharacterized protein</fullName>
    </submittedName>
</protein>
<evidence type="ECO:0000256" key="2">
    <source>
        <dbReference type="SAM" id="Phobius"/>
    </source>
</evidence>
<organism evidence="3 4">
    <name type="scientific">Folsomia candida</name>
    <name type="common">Springtail</name>
    <dbReference type="NCBI Taxonomy" id="158441"/>
    <lineage>
        <taxon>Eukaryota</taxon>
        <taxon>Metazoa</taxon>
        <taxon>Ecdysozoa</taxon>
        <taxon>Arthropoda</taxon>
        <taxon>Hexapoda</taxon>
        <taxon>Collembola</taxon>
        <taxon>Entomobryomorpha</taxon>
        <taxon>Isotomoidea</taxon>
        <taxon>Isotomidae</taxon>
        <taxon>Proisotominae</taxon>
        <taxon>Folsomia</taxon>
    </lineage>
</organism>
<accession>A0A226E7B8</accession>
<dbReference type="OMA" id="HSEMINT"/>
<dbReference type="OrthoDB" id="5854099at2759"/>
<keyword evidence="2" id="KW-0812">Transmembrane</keyword>
<feature type="region of interest" description="Disordered" evidence="1">
    <location>
        <begin position="218"/>
        <end position="259"/>
    </location>
</feature>
<dbReference type="Proteomes" id="UP000198287">
    <property type="component" value="Unassembled WGS sequence"/>
</dbReference>
<comment type="caution">
    <text evidence="3">The sequence shown here is derived from an EMBL/GenBank/DDBJ whole genome shotgun (WGS) entry which is preliminary data.</text>
</comment>
<keyword evidence="2" id="KW-1133">Transmembrane helix</keyword>
<dbReference type="PANTHER" id="PTHR14735">
    <property type="entry name" value="COILED-COIL DOMAIN-CONTAINING PROTEIN 134"/>
    <property type="match status" value="1"/>
</dbReference>
<dbReference type="PANTHER" id="PTHR14735:SF1">
    <property type="entry name" value="COILED-COIL DOMAIN-CONTAINING PROTEIN 134"/>
    <property type="match status" value="1"/>
</dbReference>
<evidence type="ECO:0000313" key="4">
    <source>
        <dbReference type="Proteomes" id="UP000198287"/>
    </source>
</evidence>
<dbReference type="AlphaFoldDB" id="A0A226E7B8"/>
<sequence length="259" mass="29814">MQFYWEGRKIHIVFTLYGLLALVTVGEIKGKLDDKDPSFLDHNIDKHVIFALPLSQGAYDFDVDGFIPKLPLQRMGSIHKEMIDTIKKVADRKKQIQHILTVSNTINKDLDQLKYKIEQVGVAAKDIDKKSLKADGRHVFSPGFIFLAGHSTLMCNFVIYFPDIMKQLLIRNPTFDANVKWAIQFVVQAKLIKEEKLAKPFNLVNYAQQELEMIPKDPNYHNPYKYENRMQSEPTPSTTTTKKPRRKLQRGPRLSGGEL</sequence>
<keyword evidence="4" id="KW-1185">Reference proteome</keyword>